<dbReference type="EnsemblPlants" id="MELO3C034872.2.1">
    <property type="protein sequence ID" value="MELO3C034872.2.1"/>
    <property type="gene ID" value="MELO3C034872.2"/>
</dbReference>
<dbReference type="AlphaFoldDB" id="A0A9I9EK65"/>
<sequence length="157" mass="18365">MHRIIGSRLKSLKLYFASGKRKEFLAKARNLLLKCDFSVLKELTIKGDKQNWNEMKWADFLCLGSFCLGMFFTNRRDKLKIIFKLLVGCGMFQNLMESLEQRHLKPKSCGPKSISIFKAVFVTCRKGYMFKKLDEKEVKRVSKDIFREVSKTHNALQ</sequence>
<dbReference type="Gramene" id="MELO3C034872.2.1">
    <property type="protein sequence ID" value="MELO3C034872.2.1"/>
    <property type="gene ID" value="MELO3C034872.2"/>
</dbReference>
<protein>
    <submittedName>
        <fullName evidence="1">Uncharacterized protein</fullName>
    </submittedName>
</protein>
<evidence type="ECO:0000313" key="1">
    <source>
        <dbReference type="EnsemblPlants" id="MELO3C034872.2.1"/>
    </source>
</evidence>
<organism evidence="1">
    <name type="scientific">Cucumis melo</name>
    <name type="common">Muskmelon</name>
    <dbReference type="NCBI Taxonomy" id="3656"/>
    <lineage>
        <taxon>Eukaryota</taxon>
        <taxon>Viridiplantae</taxon>
        <taxon>Streptophyta</taxon>
        <taxon>Embryophyta</taxon>
        <taxon>Tracheophyta</taxon>
        <taxon>Spermatophyta</taxon>
        <taxon>Magnoliopsida</taxon>
        <taxon>eudicotyledons</taxon>
        <taxon>Gunneridae</taxon>
        <taxon>Pentapetalae</taxon>
        <taxon>rosids</taxon>
        <taxon>fabids</taxon>
        <taxon>Cucurbitales</taxon>
        <taxon>Cucurbitaceae</taxon>
        <taxon>Benincaseae</taxon>
        <taxon>Cucumis</taxon>
    </lineage>
</organism>
<reference evidence="1" key="1">
    <citation type="submission" date="2023-03" db="UniProtKB">
        <authorList>
            <consortium name="EnsemblPlants"/>
        </authorList>
    </citation>
    <scope>IDENTIFICATION</scope>
</reference>
<accession>A0A9I9EK65</accession>
<name>A0A9I9EK65_CUCME</name>
<proteinExistence type="predicted"/>